<dbReference type="Gene3D" id="3.40.395.10">
    <property type="entry name" value="Adenoviral Proteinase, Chain A"/>
    <property type="match status" value="1"/>
</dbReference>
<evidence type="ECO:0000256" key="3">
    <source>
        <dbReference type="ARBA" id="ARBA00022801"/>
    </source>
</evidence>
<gene>
    <name evidence="6" type="ORF">ENUP19_0358G0010</name>
</gene>
<dbReference type="SUPFAM" id="SSF54001">
    <property type="entry name" value="Cysteine proteinases"/>
    <property type="match status" value="1"/>
</dbReference>
<evidence type="ECO:0000256" key="1">
    <source>
        <dbReference type="ARBA" id="ARBA00005234"/>
    </source>
</evidence>
<dbReference type="PANTHER" id="PTHR46468:SF1">
    <property type="entry name" value="SENTRIN-SPECIFIC PROTEASE 8"/>
    <property type="match status" value="1"/>
</dbReference>
<accession>A0ABQ0DYE2</accession>
<feature type="domain" description="Ubiquitin-like protease family profile" evidence="5">
    <location>
        <begin position="1"/>
        <end position="163"/>
    </location>
</feature>
<name>A0ABQ0DYE2_9EUKA</name>
<evidence type="ECO:0000259" key="5">
    <source>
        <dbReference type="PROSITE" id="PS50600"/>
    </source>
</evidence>
<evidence type="ECO:0000256" key="2">
    <source>
        <dbReference type="ARBA" id="ARBA00022670"/>
    </source>
</evidence>
<dbReference type="InterPro" id="IPR044613">
    <property type="entry name" value="Nep1/2-like"/>
</dbReference>
<dbReference type="InterPro" id="IPR038765">
    <property type="entry name" value="Papain-like_cys_pep_sf"/>
</dbReference>
<evidence type="ECO:0000256" key="4">
    <source>
        <dbReference type="ARBA" id="ARBA00022807"/>
    </source>
</evidence>
<evidence type="ECO:0000313" key="7">
    <source>
        <dbReference type="Proteomes" id="UP001628156"/>
    </source>
</evidence>
<comment type="caution">
    <text evidence="6">The sequence shown here is derived from an EMBL/GenBank/DDBJ whole genome shotgun (WGS) entry which is preliminary data.</text>
</comment>
<dbReference type="InterPro" id="IPR003653">
    <property type="entry name" value="Peptidase_C48_C"/>
</dbReference>
<dbReference type="EMBL" id="BAAFRS010000358">
    <property type="protein sequence ID" value="GAB1227793.1"/>
    <property type="molecule type" value="Genomic_DNA"/>
</dbReference>
<keyword evidence="3" id="KW-0378">Hydrolase</keyword>
<keyword evidence="2" id="KW-0645">Protease</keyword>
<keyword evidence="4" id="KW-0788">Thiol protease</keyword>
<dbReference type="PANTHER" id="PTHR46468">
    <property type="entry name" value="SENTRIN-SPECIFIC PROTEASE 8"/>
    <property type="match status" value="1"/>
</dbReference>
<organism evidence="6 7">
    <name type="scientific">Entamoeba nuttalli</name>
    <dbReference type="NCBI Taxonomy" id="412467"/>
    <lineage>
        <taxon>Eukaryota</taxon>
        <taxon>Amoebozoa</taxon>
        <taxon>Evosea</taxon>
        <taxon>Archamoebae</taxon>
        <taxon>Mastigamoebida</taxon>
        <taxon>Entamoebidae</taxon>
        <taxon>Entamoeba</taxon>
    </lineage>
</organism>
<dbReference type="Pfam" id="PF02902">
    <property type="entry name" value="Peptidase_C48"/>
    <property type="match status" value="1"/>
</dbReference>
<proteinExistence type="inferred from homology"/>
<sequence>MSISTIGDVTLYPCDEKLVKNGWFNDNLICYQIEYIKKEFPLKGTLIIDPLGFVLLSLGDEKQLLNDLNAKEYHHIIITVNDLTDNNTVNNGSHWTLLYIDILSKIGYYYDSVPSHSTFHAEVLLNKISLYFGFPIAFHKAHCPLQTNGLDCGPHVLANIYAICTLLSDNLHDFEVLHPHYTASEIRSLVYSEIHHL</sequence>
<evidence type="ECO:0000313" key="6">
    <source>
        <dbReference type="EMBL" id="GAB1227793.1"/>
    </source>
</evidence>
<dbReference type="Proteomes" id="UP001628156">
    <property type="component" value="Unassembled WGS sequence"/>
</dbReference>
<dbReference type="PROSITE" id="PS50600">
    <property type="entry name" value="ULP_PROTEASE"/>
    <property type="match status" value="1"/>
</dbReference>
<protein>
    <recommendedName>
        <fullName evidence="5">Ubiquitin-like protease family profile domain-containing protein</fullName>
    </recommendedName>
</protein>
<reference evidence="6 7" key="1">
    <citation type="journal article" date="2019" name="PLoS Negl. Trop. Dis.">
        <title>Whole genome sequencing of Entamoeba nuttalli reveals mammalian host-related molecular signatures and a novel octapeptide-repeat surface protein.</title>
        <authorList>
            <person name="Tanaka M."/>
            <person name="Makiuchi T."/>
            <person name="Komiyama T."/>
            <person name="Shiina T."/>
            <person name="Osaki K."/>
            <person name="Tachibana H."/>
        </authorList>
    </citation>
    <scope>NUCLEOTIDE SEQUENCE [LARGE SCALE GENOMIC DNA]</scope>
    <source>
        <strain evidence="6 7">P19-061405</strain>
    </source>
</reference>
<comment type="similarity">
    <text evidence="1">Belongs to the peptidase C48 family.</text>
</comment>
<keyword evidence="7" id="KW-1185">Reference proteome</keyword>